<proteinExistence type="predicted"/>
<comment type="caution">
    <text evidence="1">The sequence shown here is derived from an EMBL/GenBank/DDBJ whole genome shotgun (WGS) entry which is preliminary data.</text>
</comment>
<name>A0A7J6HIX3_CANSA</name>
<sequence>MVSVFYSKHLVFDCLSRLCSSIDIPAFASGVRLQSSLIGSIKQEFNLGRTLLLLENIINHGCFNCLPLLRFHHCGLDIASPSVDMQLRFLTCGSSRELFIMDAFIVMLQVLNALRLSIPFTADPPSISMWGLDIHLQPRVIGPSDKSSYGDSKHGYGLMMGVPTPDLFFLMEIRWHAWFQSHGWSFKVLWCDSLQVAFLSDILSLNAHGDGKWFDLLRYSHLNMPSWKGVSLL</sequence>
<dbReference type="Proteomes" id="UP000525078">
    <property type="component" value="Unassembled WGS sequence"/>
</dbReference>
<reference evidence="1 2" key="1">
    <citation type="journal article" date="2020" name="bioRxiv">
        <title>Sequence and annotation of 42 cannabis genomes reveals extensive copy number variation in cannabinoid synthesis and pathogen resistance genes.</title>
        <authorList>
            <person name="Mckernan K.J."/>
            <person name="Helbert Y."/>
            <person name="Kane L.T."/>
            <person name="Ebling H."/>
            <person name="Zhang L."/>
            <person name="Liu B."/>
            <person name="Eaton Z."/>
            <person name="Mclaughlin S."/>
            <person name="Kingan S."/>
            <person name="Baybayan P."/>
            <person name="Concepcion G."/>
            <person name="Jordan M."/>
            <person name="Riva A."/>
            <person name="Barbazuk W."/>
            <person name="Harkins T."/>
        </authorList>
    </citation>
    <scope>NUCLEOTIDE SEQUENCE [LARGE SCALE GENOMIC DNA]</scope>
    <source>
        <strain evidence="2">cv. Jamaican Lion 4</strain>
        <tissue evidence="1">Leaf</tissue>
    </source>
</reference>
<organism evidence="1 2">
    <name type="scientific">Cannabis sativa</name>
    <name type="common">Hemp</name>
    <name type="synonym">Marijuana</name>
    <dbReference type="NCBI Taxonomy" id="3483"/>
    <lineage>
        <taxon>Eukaryota</taxon>
        <taxon>Viridiplantae</taxon>
        <taxon>Streptophyta</taxon>
        <taxon>Embryophyta</taxon>
        <taxon>Tracheophyta</taxon>
        <taxon>Spermatophyta</taxon>
        <taxon>Magnoliopsida</taxon>
        <taxon>eudicotyledons</taxon>
        <taxon>Gunneridae</taxon>
        <taxon>Pentapetalae</taxon>
        <taxon>rosids</taxon>
        <taxon>fabids</taxon>
        <taxon>Rosales</taxon>
        <taxon>Cannabaceae</taxon>
        <taxon>Cannabis</taxon>
    </lineage>
</organism>
<evidence type="ECO:0000313" key="2">
    <source>
        <dbReference type="Proteomes" id="UP000525078"/>
    </source>
</evidence>
<evidence type="ECO:0000313" key="1">
    <source>
        <dbReference type="EMBL" id="KAF4395222.1"/>
    </source>
</evidence>
<accession>A0A7J6HIX3</accession>
<dbReference type="EMBL" id="JAATIP010000007">
    <property type="protein sequence ID" value="KAF4395222.1"/>
    <property type="molecule type" value="Genomic_DNA"/>
</dbReference>
<gene>
    <name evidence="1" type="ORF">F8388_001609</name>
</gene>
<dbReference type="AlphaFoldDB" id="A0A7J6HIX3"/>
<protein>
    <submittedName>
        <fullName evidence="1">Uncharacterized protein</fullName>
    </submittedName>
</protein>